<name>A0A4Y2M2K0_ARAVE</name>
<dbReference type="Proteomes" id="UP000499080">
    <property type="component" value="Unassembled WGS sequence"/>
</dbReference>
<protein>
    <recommendedName>
        <fullName evidence="3">Tc1-like transposase DDE domain-containing protein</fullName>
    </recommendedName>
</protein>
<comment type="caution">
    <text evidence="1">The sequence shown here is derived from an EMBL/GenBank/DDBJ whole genome shotgun (WGS) entry which is preliminary data.</text>
</comment>
<gene>
    <name evidence="1" type="ORF">AVEN_205413_1</name>
</gene>
<evidence type="ECO:0000313" key="1">
    <source>
        <dbReference type="EMBL" id="GBN19956.1"/>
    </source>
</evidence>
<dbReference type="InterPro" id="IPR036397">
    <property type="entry name" value="RNaseH_sf"/>
</dbReference>
<organism evidence="1 2">
    <name type="scientific">Araneus ventricosus</name>
    <name type="common">Orbweaver spider</name>
    <name type="synonym">Epeira ventricosa</name>
    <dbReference type="NCBI Taxonomy" id="182803"/>
    <lineage>
        <taxon>Eukaryota</taxon>
        <taxon>Metazoa</taxon>
        <taxon>Ecdysozoa</taxon>
        <taxon>Arthropoda</taxon>
        <taxon>Chelicerata</taxon>
        <taxon>Arachnida</taxon>
        <taxon>Araneae</taxon>
        <taxon>Araneomorphae</taxon>
        <taxon>Entelegynae</taxon>
        <taxon>Araneoidea</taxon>
        <taxon>Araneidae</taxon>
        <taxon>Araneus</taxon>
    </lineage>
</organism>
<dbReference type="GO" id="GO:0003676">
    <property type="term" value="F:nucleic acid binding"/>
    <property type="evidence" value="ECO:0007669"/>
    <property type="project" value="InterPro"/>
</dbReference>
<sequence>MWCSIFRNSLVGPILYISTLNGDRFMQLVLNSTVTGLVDELPLVDLTHVWLQLDGDPPHHISAARRWLNAEFLHKWISYRVVLNFFLDTLT</sequence>
<evidence type="ECO:0000313" key="2">
    <source>
        <dbReference type="Proteomes" id="UP000499080"/>
    </source>
</evidence>
<reference evidence="1 2" key="1">
    <citation type="journal article" date="2019" name="Sci. Rep.">
        <title>Orb-weaving spider Araneus ventricosus genome elucidates the spidroin gene catalogue.</title>
        <authorList>
            <person name="Kono N."/>
            <person name="Nakamura H."/>
            <person name="Ohtoshi R."/>
            <person name="Moran D.A.P."/>
            <person name="Shinohara A."/>
            <person name="Yoshida Y."/>
            <person name="Fujiwara M."/>
            <person name="Mori M."/>
            <person name="Tomita M."/>
            <person name="Arakawa K."/>
        </authorList>
    </citation>
    <scope>NUCLEOTIDE SEQUENCE [LARGE SCALE GENOMIC DNA]</scope>
</reference>
<proteinExistence type="predicted"/>
<dbReference type="Gene3D" id="3.30.420.10">
    <property type="entry name" value="Ribonuclease H-like superfamily/Ribonuclease H"/>
    <property type="match status" value="1"/>
</dbReference>
<evidence type="ECO:0008006" key="3">
    <source>
        <dbReference type="Google" id="ProtNLM"/>
    </source>
</evidence>
<keyword evidence="2" id="KW-1185">Reference proteome</keyword>
<dbReference type="EMBL" id="BGPR01006547">
    <property type="protein sequence ID" value="GBN19956.1"/>
    <property type="molecule type" value="Genomic_DNA"/>
</dbReference>
<dbReference type="AlphaFoldDB" id="A0A4Y2M2K0"/>
<accession>A0A4Y2M2K0</accession>